<accession>A0A7Z8P354</accession>
<keyword evidence="1" id="KW-0812">Transmembrane</keyword>
<sequence>MLSREEIAKMNTYGQFKQKMHLDMTFDKSMLKVLAFMVAAILIIYTLCLQTPECKILFYLILYLGFTILYIKDRTQVEIDSHMIIIHRPIFNPIIINKKDITKIQINKNTNFSFHRIQFIFLIALIVALAYNSFYDLLNGIKLTVTMASSLILILHESWIIFMLIIIILNISKRIPYQNLVIVNTEKSNFIFYSKQPEELKRIIETQET</sequence>
<protein>
    <submittedName>
        <fullName evidence="2">Uncharacterized protein</fullName>
    </submittedName>
</protein>
<dbReference type="OrthoDB" id="125048at2157"/>
<name>A0A7Z8P354_9EURY</name>
<keyword evidence="3" id="KW-1185">Reference proteome</keyword>
<gene>
    <name evidence="2" type="ORF">FKV42_03990</name>
</gene>
<reference evidence="2 3" key="1">
    <citation type="submission" date="2019-06" db="EMBL/GenBank/DDBJ databases">
        <title>Draft genome sequence of Methanolobus vulcani B1d.</title>
        <authorList>
            <person name="Creighbaum A.J."/>
            <person name="Ticak T."/>
            <person name="Hariraju D."/>
            <person name="Arivett B.A."/>
            <person name="Ferguson D.J.Jr."/>
        </authorList>
    </citation>
    <scope>NUCLEOTIDE SEQUENCE [LARGE SCALE GENOMIC DNA]</scope>
    <source>
        <strain evidence="2 3">B1d</strain>
    </source>
</reference>
<proteinExistence type="predicted"/>
<organism evidence="2 3">
    <name type="scientific">Methanolobus vulcani</name>
    <dbReference type="NCBI Taxonomy" id="38026"/>
    <lineage>
        <taxon>Archaea</taxon>
        <taxon>Methanobacteriati</taxon>
        <taxon>Methanobacteriota</taxon>
        <taxon>Stenosarchaea group</taxon>
        <taxon>Methanomicrobia</taxon>
        <taxon>Methanosarcinales</taxon>
        <taxon>Methanosarcinaceae</taxon>
        <taxon>Methanolobus</taxon>
    </lineage>
</organism>
<comment type="caution">
    <text evidence="2">The sequence shown here is derived from an EMBL/GenBank/DDBJ whole genome shotgun (WGS) entry which is preliminary data.</text>
</comment>
<feature type="transmembrane region" description="Helical" evidence="1">
    <location>
        <begin position="147"/>
        <end position="169"/>
    </location>
</feature>
<feature type="transmembrane region" description="Helical" evidence="1">
    <location>
        <begin position="56"/>
        <end position="71"/>
    </location>
</feature>
<keyword evidence="1" id="KW-1133">Transmembrane helix</keyword>
<dbReference type="EMBL" id="VIAQ01000010">
    <property type="protein sequence ID" value="TQD27034.1"/>
    <property type="molecule type" value="Genomic_DNA"/>
</dbReference>
<feature type="transmembrane region" description="Helical" evidence="1">
    <location>
        <begin position="117"/>
        <end position="135"/>
    </location>
</feature>
<feature type="transmembrane region" description="Helical" evidence="1">
    <location>
        <begin position="29"/>
        <end position="50"/>
    </location>
</feature>
<keyword evidence="1" id="KW-0472">Membrane</keyword>
<dbReference type="Proteomes" id="UP000319335">
    <property type="component" value="Unassembled WGS sequence"/>
</dbReference>
<dbReference type="AlphaFoldDB" id="A0A7Z8P354"/>
<evidence type="ECO:0000313" key="3">
    <source>
        <dbReference type="Proteomes" id="UP000319335"/>
    </source>
</evidence>
<dbReference type="RefSeq" id="WP_154808959.1">
    <property type="nucleotide sequence ID" value="NZ_VIAQ01000010.1"/>
</dbReference>
<evidence type="ECO:0000256" key="1">
    <source>
        <dbReference type="SAM" id="Phobius"/>
    </source>
</evidence>
<evidence type="ECO:0000313" key="2">
    <source>
        <dbReference type="EMBL" id="TQD27034.1"/>
    </source>
</evidence>